<evidence type="ECO:0000313" key="9">
    <source>
        <dbReference type="Proteomes" id="UP000054558"/>
    </source>
</evidence>
<organism evidence="8 9">
    <name type="scientific">Klebsormidium nitens</name>
    <name type="common">Green alga</name>
    <name type="synonym">Ulothrix nitens</name>
    <dbReference type="NCBI Taxonomy" id="105231"/>
    <lineage>
        <taxon>Eukaryota</taxon>
        <taxon>Viridiplantae</taxon>
        <taxon>Streptophyta</taxon>
        <taxon>Klebsormidiophyceae</taxon>
        <taxon>Klebsormidiales</taxon>
        <taxon>Klebsormidiaceae</taxon>
        <taxon>Klebsormidium</taxon>
    </lineage>
</organism>
<proteinExistence type="predicted"/>
<dbReference type="PROSITE" id="PS50053">
    <property type="entry name" value="UBIQUITIN_2"/>
    <property type="match status" value="1"/>
</dbReference>
<feature type="region of interest" description="Disordered" evidence="5">
    <location>
        <begin position="360"/>
        <end position="381"/>
    </location>
</feature>
<feature type="region of interest" description="Disordered" evidence="5">
    <location>
        <begin position="1729"/>
        <end position="1809"/>
    </location>
</feature>
<keyword evidence="3 6" id="KW-1133">Transmembrane helix</keyword>
<dbReference type="PANTHER" id="PTHR11827">
    <property type="entry name" value="SOLUTE CARRIER FAMILY 12, CATION COTRANSPORTERS"/>
    <property type="match status" value="1"/>
</dbReference>
<comment type="subcellular location">
    <subcellularLocation>
        <location evidence="1">Membrane</location>
        <topology evidence="1">Multi-pass membrane protein</topology>
    </subcellularLocation>
</comment>
<dbReference type="EMBL" id="DF237715">
    <property type="protein sequence ID" value="GAQ91329.1"/>
    <property type="molecule type" value="Genomic_DNA"/>
</dbReference>
<feature type="region of interest" description="Disordered" evidence="5">
    <location>
        <begin position="1457"/>
        <end position="1486"/>
    </location>
</feature>
<evidence type="ECO:0000256" key="5">
    <source>
        <dbReference type="SAM" id="MobiDB-lite"/>
    </source>
</evidence>
<evidence type="ECO:0000256" key="3">
    <source>
        <dbReference type="ARBA" id="ARBA00022989"/>
    </source>
</evidence>
<feature type="compositionally biased region" description="Low complexity" evidence="5">
    <location>
        <begin position="1420"/>
        <end position="1434"/>
    </location>
</feature>
<feature type="domain" description="Ubiquitin-like" evidence="7">
    <location>
        <begin position="663"/>
        <end position="736"/>
    </location>
</feature>
<feature type="compositionally biased region" description="Pro residues" evidence="5">
    <location>
        <begin position="72"/>
        <end position="81"/>
    </location>
</feature>
<sequence>MKQKKEKNDESGDGKGSVRVQGKRAKGRDRQEGQRVVQGAGKERRFQPRAFRSRKEGRLEDLGWPARKECPRAPPPAPHEPPCAGNGGPLTWAVPEKRKRPADPPAPRPEPPREPPGFWGEGEGSGGRVVKEGREGPWRHEERVRGKRKAVAKLQGKRGPGVGLWIAAGEEEMGPSAEELAARKRSKRKRNIKKDLERKTAVRAAKELRRRNKRDDAALAMCAVVLPTANPFRDPPLPRRTRCCPFCTYAALHTERTWAGWSPEFISHVCDKCVEQRARQERWWLAELADFPDIEAREPGATGMMWEHEAMLHRRLHLRRRLRRKLRAKASERSRAGRDPTHPARMKKCPLCPRRGKCQEADAPEAPPVETPPAAEASGSEALRAERGRLVLLQIMGVPRCTERKLPLELEARMGLVVLVLAAILLCCWLLLLLFLSAIVINKPRHESVLQASAEAPSQRLMKAVIALNKAVRALMFATVLCVFFFFICSLEQVAPLESIRFHACYFALTLSCSVLTAVRALFRRPNRRPLHWSAALVDAGLSFGRMITVVWHWAVAMVAVTGLLYIDCRQVQADWGTRLGKPRLQLAMQSNLSVEQEAHSHAGDEMLASSEELTKVKGLSVVPVTMEGDLKDAQNFKKAQGESPAGSVDSMHRAPTCRGPRMQLLVRTPEGGTLATFTAPSATVAHLMTQLEGLLPIAVIRLSFGGRPLDPTMPLRSYGIRPLHTLEAQYRLRGGGGHGDETGGAGGSAESRTAKGDACEKSYIYITRRGSSDASDPIPLPCERVAVMQYLDEELGWGKGRLLRRTGDEEVATLPGDKLEAGEYVFVAQQGGPDVSVVEWLVSEYGDLLKKAHSREPLGALRDGGFDPEAAIQDHIRLQGRKEAFECCITLMANIFSIWKRRNPNLDQRDYRRHVVHLLLLSCPGSGKTTFLTYILRWLREWLKKPSAYLKGWLGGTMFGEGNLSGEKLKLVHEMLGALRIAAGSTGFHTFGMLRVEEEGVSTTEAEAADGFTAKNAPALRLLYALLCPLDSTPSEKPPGGYYSFLRRFSEGPSTVKDRILIQDVVAFAREGLEIPEGELLLMPLLIDEGNIAKGVFLNENPPQTGDNPTWLKWFLSKITLANNDDTSNLNLIIPITATTRWDSTSLQWTASGQAQATYIPLKPLSLTERKEVICDLATRVAAHNGRPALDHEDLPLALRNDGLDIVGGNPRLVSWLLEGIGGRSWATGLDEAVKAITPSNLVNIVKKVKQAAYEQLKLKRIIDLTASPEVKKSCLQVVVATMMLDLLVKRKERLKDPFSGLDLPITWGELEGDGVVELIPLLRVGVLQPSQTASGGPSSTNPNSVQRLPEDLPSATRATPAPLLIPLSQPSSHQPVTPSAALPAQSATALPIPPSPTSLSPLEGADAAEPVATPLPGPSVRSGSASGASSPPFNRMGKGGRGEVVVRDEDWGVLVETGSGDNTSPTKLGMLNRETACPQPTSEPGDEWVKVSMGFFMFTLLLERMELVRESDLSAFSDAMVRESPLDKEKADVMAVALKLQALHLIGRTEFSLSEAFPNLRIPADLAGKRFLVPPGPLSVGDGLPMGHQLTKQAFATTVAAIAGKIQERIRAGKWGKEALSIGLVGPGNDGWDGFVVLLEAKRDPKRDPWVLFCQSKQESSPTEGYVTLKEILRNLESDIRQTPYSPPTLPTQWVQWLRKETDEAQEAHAPAAGSGDEKATGAKLEEAGKAVGIGKTRAGKRPRPEEVQERALGAISKKRALAGTGETVPGGGEQAGTGRTRSKVSAAGAKEEPKGRKRKEPEKAGEEELLVVRKVPTGKESELRPADRFPDQDFGSDWTCNMIYSFVCDRRFSRRQLNLLKEVERRGHPWLQRLLIVSREDQDSWYSRIGALRRSATLHWLSEKMVLKDR</sequence>
<reference evidence="8 9" key="1">
    <citation type="journal article" date="2014" name="Nat. Commun.">
        <title>Klebsormidium flaccidum genome reveals primary factors for plant terrestrial adaptation.</title>
        <authorList>
            <person name="Hori K."/>
            <person name="Maruyama F."/>
            <person name="Fujisawa T."/>
            <person name="Togashi T."/>
            <person name="Yamamoto N."/>
            <person name="Seo M."/>
            <person name="Sato S."/>
            <person name="Yamada T."/>
            <person name="Mori H."/>
            <person name="Tajima N."/>
            <person name="Moriyama T."/>
            <person name="Ikeuchi M."/>
            <person name="Watanabe M."/>
            <person name="Wada H."/>
            <person name="Kobayashi K."/>
            <person name="Saito M."/>
            <person name="Masuda T."/>
            <person name="Sasaki-Sekimoto Y."/>
            <person name="Mashiguchi K."/>
            <person name="Awai K."/>
            <person name="Shimojima M."/>
            <person name="Masuda S."/>
            <person name="Iwai M."/>
            <person name="Nobusawa T."/>
            <person name="Narise T."/>
            <person name="Kondo S."/>
            <person name="Saito H."/>
            <person name="Sato R."/>
            <person name="Murakawa M."/>
            <person name="Ihara Y."/>
            <person name="Oshima-Yamada Y."/>
            <person name="Ohtaka K."/>
            <person name="Satoh M."/>
            <person name="Sonobe K."/>
            <person name="Ishii M."/>
            <person name="Ohtani R."/>
            <person name="Kanamori-Sato M."/>
            <person name="Honoki R."/>
            <person name="Miyazaki D."/>
            <person name="Mochizuki H."/>
            <person name="Umetsu J."/>
            <person name="Higashi K."/>
            <person name="Shibata D."/>
            <person name="Kamiya Y."/>
            <person name="Sato N."/>
            <person name="Nakamura Y."/>
            <person name="Tabata S."/>
            <person name="Ida S."/>
            <person name="Kurokawa K."/>
            <person name="Ohta H."/>
        </authorList>
    </citation>
    <scope>NUCLEOTIDE SEQUENCE [LARGE SCALE GENOMIC DNA]</scope>
    <source>
        <strain evidence="8 9">NIES-2285</strain>
    </source>
</reference>
<evidence type="ECO:0000259" key="7">
    <source>
        <dbReference type="PROSITE" id="PS50053"/>
    </source>
</evidence>
<dbReference type="STRING" id="105231.A0A1Y1IPA3"/>
<evidence type="ECO:0000256" key="4">
    <source>
        <dbReference type="ARBA" id="ARBA00023136"/>
    </source>
</evidence>
<feature type="transmembrane region" description="Helical" evidence="6">
    <location>
        <begin position="471"/>
        <end position="488"/>
    </location>
</feature>
<evidence type="ECO:0000256" key="6">
    <source>
        <dbReference type="SAM" id="Phobius"/>
    </source>
</evidence>
<evidence type="ECO:0000256" key="2">
    <source>
        <dbReference type="ARBA" id="ARBA00022692"/>
    </source>
</evidence>
<feature type="compositionally biased region" description="Basic and acidic residues" evidence="5">
    <location>
        <begin position="1792"/>
        <end position="1809"/>
    </location>
</feature>
<feature type="compositionally biased region" description="Basic and acidic residues" evidence="5">
    <location>
        <begin position="53"/>
        <end position="71"/>
    </location>
</feature>
<dbReference type="GO" id="GO:0016020">
    <property type="term" value="C:membrane"/>
    <property type="evidence" value="ECO:0007669"/>
    <property type="project" value="UniProtKB-SubCell"/>
</dbReference>
<feature type="region of interest" description="Disordered" evidence="5">
    <location>
        <begin position="735"/>
        <end position="754"/>
    </location>
</feature>
<dbReference type="InterPro" id="IPR029071">
    <property type="entry name" value="Ubiquitin-like_domsf"/>
</dbReference>
<dbReference type="PANTHER" id="PTHR11827:SF72">
    <property type="entry name" value="GH08340P"/>
    <property type="match status" value="1"/>
</dbReference>
<dbReference type="Proteomes" id="UP000054558">
    <property type="component" value="Unassembled WGS sequence"/>
</dbReference>
<evidence type="ECO:0000313" key="8">
    <source>
        <dbReference type="EMBL" id="GAQ91329.1"/>
    </source>
</evidence>
<evidence type="ECO:0000256" key="1">
    <source>
        <dbReference type="ARBA" id="ARBA00004141"/>
    </source>
</evidence>
<keyword evidence="4 6" id="KW-0472">Membrane</keyword>
<feature type="compositionally biased region" description="Basic and acidic residues" evidence="5">
    <location>
        <begin position="129"/>
        <end position="144"/>
    </location>
</feature>
<feature type="transmembrane region" description="Helical" evidence="6">
    <location>
        <begin position="500"/>
        <end position="523"/>
    </location>
</feature>
<feature type="region of interest" description="Disordered" evidence="5">
    <location>
        <begin position="1"/>
        <end position="158"/>
    </location>
</feature>
<dbReference type="SMART" id="SM00213">
    <property type="entry name" value="UBQ"/>
    <property type="match status" value="1"/>
</dbReference>
<feature type="compositionally biased region" description="Gly residues" evidence="5">
    <location>
        <begin position="735"/>
        <end position="748"/>
    </location>
</feature>
<feature type="compositionally biased region" description="Polar residues" evidence="5">
    <location>
        <begin position="1370"/>
        <end position="1379"/>
    </location>
</feature>
<dbReference type="InterPro" id="IPR000626">
    <property type="entry name" value="Ubiquitin-like_dom"/>
</dbReference>
<gene>
    <name evidence="8" type="ORF">KFL_007660030</name>
</gene>
<protein>
    <recommendedName>
        <fullName evidence="7">Ubiquitin-like domain-containing protein</fullName>
    </recommendedName>
</protein>
<name>A0A1Y1IPA3_KLENI</name>
<keyword evidence="2 6" id="KW-0812">Transmembrane</keyword>
<dbReference type="InterPro" id="IPR004842">
    <property type="entry name" value="SLC12A_fam"/>
</dbReference>
<dbReference type="OrthoDB" id="10679335at2759"/>
<feature type="transmembrane region" description="Helical" evidence="6">
    <location>
        <begin position="544"/>
        <end position="567"/>
    </location>
</feature>
<feature type="compositionally biased region" description="Polar residues" evidence="5">
    <location>
        <begin position="1332"/>
        <end position="1348"/>
    </location>
</feature>
<feature type="transmembrane region" description="Helical" evidence="6">
    <location>
        <begin position="414"/>
        <end position="441"/>
    </location>
</feature>
<accession>A0A1Y1IPA3</accession>
<dbReference type="SUPFAM" id="SSF54236">
    <property type="entry name" value="Ubiquitin-like"/>
    <property type="match status" value="1"/>
</dbReference>
<keyword evidence="9" id="KW-1185">Reference proteome</keyword>
<dbReference type="Gene3D" id="3.10.20.90">
    <property type="entry name" value="Phosphatidylinositol 3-kinase Catalytic Subunit, Chain A, domain 1"/>
    <property type="match status" value="1"/>
</dbReference>
<feature type="region of interest" description="Disordered" evidence="5">
    <location>
        <begin position="1332"/>
        <end position="1443"/>
    </location>
</feature>
<feature type="compositionally biased region" description="Basic and acidic residues" evidence="5">
    <location>
        <begin position="1"/>
        <end position="13"/>
    </location>
</feature>
<dbReference type="GO" id="GO:0015377">
    <property type="term" value="F:chloride:monoatomic cation symporter activity"/>
    <property type="evidence" value="ECO:0007669"/>
    <property type="project" value="InterPro"/>
</dbReference>
<feature type="region of interest" description="Disordered" evidence="5">
    <location>
        <begin position="1705"/>
        <end position="1724"/>
    </location>
</feature>